<sequence length="336" mass="35418">MAGVSIAPRLLLVGAVLGWLGPAGAREAETDPRPLPIADQSPTAAVHGLPRATGYTVAAAGEWRAGLRLDYTSHYTEQSAPAETLLFDGETTRAVLVFRRGFEGRWQATIEIPFVDHSGGFADGFIDEFHDTFGFADGGRARAPRDRQRFRYARDGRLALDVDDSPSGVGDLRLGLKRRLAGVGDWGAAVAGELKLPTGDADRLTGSGGTDLAVWATIGNNQHGTSRWRLLAGAGGLHTGRGDVLDAQRVDNVAFGWASIGYALSPAWVARAQVNLHGALYEDTGLEALDGTAVQGALGLDWQVTAASRLTLGLVEDLNTGASPDVSLSLGLEHAF</sequence>
<dbReference type="OrthoDB" id="7059736at2"/>
<reference evidence="1 2" key="1">
    <citation type="submission" date="2013-10" db="EMBL/GenBank/DDBJ databases">
        <title>Salinisphaera halophila YIM 95161 Genome Sequencing.</title>
        <authorList>
            <person name="Lai Q."/>
            <person name="Li C."/>
            <person name="Shao Z."/>
        </authorList>
    </citation>
    <scope>NUCLEOTIDE SEQUENCE [LARGE SCALE GENOMIC DNA]</scope>
    <source>
        <strain evidence="1 2">YIM 95161</strain>
    </source>
</reference>
<dbReference type="Proteomes" id="UP000285123">
    <property type="component" value="Unassembled WGS sequence"/>
</dbReference>
<gene>
    <name evidence="1" type="ORF">SAHL_11955</name>
</gene>
<accession>A0A423PN50</accession>
<evidence type="ECO:0000313" key="1">
    <source>
        <dbReference type="EMBL" id="ROO27009.1"/>
    </source>
</evidence>
<comment type="caution">
    <text evidence="1">The sequence shown here is derived from an EMBL/GenBank/DDBJ whole genome shotgun (WGS) entry which is preliminary data.</text>
</comment>
<evidence type="ECO:0008006" key="3">
    <source>
        <dbReference type="Google" id="ProtNLM"/>
    </source>
</evidence>
<dbReference type="Pfam" id="PF11383">
    <property type="entry name" value="DUF3187"/>
    <property type="match status" value="1"/>
</dbReference>
<name>A0A423PN50_9GAMM</name>
<dbReference type="AlphaFoldDB" id="A0A423PN50"/>
<dbReference type="EMBL" id="AYKF01000096">
    <property type="protein sequence ID" value="ROO27009.1"/>
    <property type="molecule type" value="Genomic_DNA"/>
</dbReference>
<dbReference type="InterPro" id="IPR021523">
    <property type="entry name" value="DUF3187"/>
</dbReference>
<evidence type="ECO:0000313" key="2">
    <source>
        <dbReference type="Proteomes" id="UP000285123"/>
    </source>
</evidence>
<dbReference type="RefSeq" id="WP_123591638.1">
    <property type="nucleotide sequence ID" value="NZ_AYKF01000096.1"/>
</dbReference>
<protein>
    <recommendedName>
        <fullName evidence="3">DUF3187 family protein</fullName>
    </recommendedName>
</protein>
<proteinExistence type="predicted"/>
<organism evidence="1 2">
    <name type="scientific">Salinisphaera orenii YIM 95161</name>
    <dbReference type="NCBI Taxonomy" id="1051139"/>
    <lineage>
        <taxon>Bacteria</taxon>
        <taxon>Pseudomonadati</taxon>
        <taxon>Pseudomonadota</taxon>
        <taxon>Gammaproteobacteria</taxon>
        <taxon>Salinisphaerales</taxon>
        <taxon>Salinisphaeraceae</taxon>
        <taxon>Salinisphaera</taxon>
    </lineage>
</organism>